<accession>A0A6I4VXI1</accession>
<dbReference type="PANTHER" id="PTHR21064">
    <property type="entry name" value="AMINOGLYCOSIDE PHOSPHOTRANSFERASE DOMAIN-CONTAINING PROTEIN-RELATED"/>
    <property type="match status" value="1"/>
</dbReference>
<organism evidence="3 4">
    <name type="scientific">Shimazuella alba</name>
    <dbReference type="NCBI Taxonomy" id="2690964"/>
    <lineage>
        <taxon>Bacteria</taxon>
        <taxon>Bacillati</taxon>
        <taxon>Bacillota</taxon>
        <taxon>Bacilli</taxon>
        <taxon>Bacillales</taxon>
        <taxon>Thermoactinomycetaceae</taxon>
        <taxon>Shimazuella</taxon>
    </lineage>
</organism>
<evidence type="ECO:0000313" key="3">
    <source>
        <dbReference type="EMBL" id="MXQ55288.1"/>
    </source>
</evidence>
<dbReference type="InterPro" id="IPR050249">
    <property type="entry name" value="Pseudomonas-type_ThrB"/>
</dbReference>
<dbReference type="Gene3D" id="3.90.1200.10">
    <property type="match status" value="1"/>
</dbReference>
<dbReference type="EMBL" id="WUUL01000013">
    <property type="protein sequence ID" value="MXQ55288.1"/>
    <property type="molecule type" value="Genomic_DNA"/>
</dbReference>
<dbReference type="Proteomes" id="UP000430692">
    <property type="component" value="Unassembled WGS sequence"/>
</dbReference>
<dbReference type="PANTHER" id="PTHR21064:SF6">
    <property type="entry name" value="AMINOGLYCOSIDE PHOSPHOTRANSFERASE DOMAIN-CONTAINING PROTEIN"/>
    <property type="match status" value="1"/>
</dbReference>
<dbReference type="InterPro" id="IPR002575">
    <property type="entry name" value="Aminoglycoside_PTrfase"/>
</dbReference>
<comment type="similarity">
    <text evidence="1">Belongs to the pseudomonas-type ThrB family.</text>
</comment>
<dbReference type="Pfam" id="PF01636">
    <property type="entry name" value="APH"/>
    <property type="match status" value="1"/>
</dbReference>
<proteinExistence type="inferred from homology"/>
<evidence type="ECO:0000256" key="1">
    <source>
        <dbReference type="ARBA" id="ARBA00038240"/>
    </source>
</evidence>
<comment type="caution">
    <text evidence="3">The sequence shown here is derived from an EMBL/GenBank/DDBJ whole genome shotgun (WGS) entry which is preliminary data.</text>
</comment>
<feature type="domain" description="Aminoglycoside phosphotransferase" evidence="2">
    <location>
        <begin position="25"/>
        <end position="263"/>
    </location>
</feature>
<keyword evidence="4" id="KW-1185">Reference proteome</keyword>
<dbReference type="RefSeq" id="WP_160802640.1">
    <property type="nucleotide sequence ID" value="NZ_WUUL01000013.1"/>
</dbReference>
<gene>
    <name evidence="3" type="ORF">GSM42_16515</name>
</gene>
<reference evidence="3 4" key="1">
    <citation type="submission" date="2019-12" db="EMBL/GenBank/DDBJ databases">
        <title>Whole-genome analyses of novel actinobacteria.</title>
        <authorList>
            <person name="Sahin N."/>
            <person name="Saygin H."/>
        </authorList>
    </citation>
    <scope>NUCLEOTIDE SEQUENCE [LARGE SCALE GENOMIC DNA]</scope>
    <source>
        <strain evidence="3 4">KC615</strain>
    </source>
</reference>
<dbReference type="GO" id="GO:0019202">
    <property type="term" value="F:amino acid kinase activity"/>
    <property type="evidence" value="ECO:0007669"/>
    <property type="project" value="TreeGrafter"/>
</dbReference>
<protein>
    <submittedName>
        <fullName evidence="3">Phosphotransferase</fullName>
    </submittedName>
</protein>
<dbReference type="SUPFAM" id="SSF56112">
    <property type="entry name" value="Protein kinase-like (PK-like)"/>
    <property type="match status" value="1"/>
</dbReference>
<evidence type="ECO:0000259" key="2">
    <source>
        <dbReference type="Pfam" id="PF01636"/>
    </source>
</evidence>
<name>A0A6I4VXI1_9BACL</name>
<keyword evidence="3" id="KW-0808">Transferase</keyword>
<dbReference type="InterPro" id="IPR011009">
    <property type="entry name" value="Kinase-like_dom_sf"/>
</dbReference>
<sequence length="322" mass="38211">MSDHKATNEIFTMVETLLFKSIQEVNAIHLGRLNPKWILTFTDGTKLFVKQYHPDRYIGKIPAVKQALSIQDQLFHKGIQCPKVHSVNREYILHTKSNHQFSMFEVCPGILVLPGKPNQNQMYSWGKELGKMHHLLDKVPAGPIDWIPSKEEIQSFWELQMKIAEDYPVSYRVQKMLEKEQELLELYDQTFFDQCKHGWAHWDNQVYNVLFQRDAISSILDFDRMRYVYPELDVARAILSGCIDNETKLDEEKARAFITGYQETIKEFQLNDVIRSFKLLWCRESVWWIKADIEQDEEIPQRFSKEIEWLQNNWSYLEDILC</sequence>
<evidence type="ECO:0000313" key="4">
    <source>
        <dbReference type="Proteomes" id="UP000430692"/>
    </source>
</evidence>
<dbReference type="AlphaFoldDB" id="A0A6I4VXI1"/>